<comment type="cofactor">
    <cofactor evidence="1">
        <name>FMN</name>
        <dbReference type="ChEBI" id="CHEBI:58210"/>
    </cofactor>
</comment>
<dbReference type="EMBL" id="FCON02000014">
    <property type="protein sequence ID" value="SAL40800.1"/>
    <property type="molecule type" value="Genomic_DNA"/>
</dbReference>
<evidence type="ECO:0000313" key="5">
    <source>
        <dbReference type="EMBL" id="SAL40800.1"/>
    </source>
</evidence>
<dbReference type="PANTHER" id="PTHR22893:SF98">
    <property type="entry name" value="OXIDOREDUCTASE"/>
    <property type="match status" value="1"/>
</dbReference>
<dbReference type="RefSeq" id="WP_087643991.1">
    <property type="nucleotide sequence ID" value="NZ_FCON02000014.1"/>
</dbReference>
<dbReference type="FunFam" id="3.20.20.70:FF:000059">
    <property type="entry name" value="N-ethylmaleimide reductase, FMN-linked"/>
    <property type="match status" value="1"/>
</dbReference>
<dbReference type="Pfam" id="PF00724">
    <property type="entry name" value="Oxidored_FMN"/>
    <property type="match status" value="1"/>
</dbReference>
<accession>A0A158HAN5</accession>
<dbReference type="OrthoDB" id="8985337at2"/>
<evidence type="ECO:0000256" key="2">
    <source>
        <dbReference type="ARBA" id="ARBA00005979"/>
    </source>
</evidence>
<dbReference type="CDD" id="cd02933">
    <property type="entry name" value="OYE_like_FMN"/>
    <property type="match status" value="1"/>
</dbReference>
<dbReference type="PANTHER" id="PTHR22893">
    <property type="entry name" value="NADH OXIDOREDUCTASE-RELATED"/>
    <property type="match status" value="1"/>
</dbReference>
<sequence>MPNLFDPLQVGALTLRNRIIMAPLTRQRAGSARVPNALMAKYYADRAAAGLILSEATSVTPQGVGYADTPGIWSDEQVEGWKLVTKAVHDAGGKIFLQLWHVGRVSDPVFLNGELPVAPSAIAASGHVSLVRPKREYVTPRALELDEIPGIVAAYRKGAENAKRAGFDGVEVHGANGYLLDQFLQDSTNKRTDIYGGSIENRARLLLEVTDACIDVWGADRVGVHLAPRADSHSMGDSDRAATFGYVARELGKRKIAFIAAREYVGADSLGPQLKKAFGGVYIANEKFTKESAQAALERGDADAVAWGQPFIANADLVRRFEVDASLNAPDASTFYAPGAEGYTDYPMLETAD</sequence>
<dbReference type="Gene3D" id="3.20.20.70">
    <property type="entry name" value="Aldolase class I"/>
    <property type="match status" value="1"/>
</dbReference>
<dbReference type="GO" id="GO:0010181">
    <property type="term" value="F:FMN binding"/>
    <property type="evidence" value="ECO:0007669"/>
    <property type="project" value="InterPro"/>
</dbReference>
<evidence type="ECO:0000256" key="3">
    <source>
        <dbReference type="ARBA" id="ARBA00023002"/>
    </source>
</evidence>
<dbReference type="AlphaFoldDB" id="A0A158HAN5"/>
<keyword evidence="3" id="KW-0560">Oxidoreductase</keyword>
<dbReference type="InterPro" id="IPR045247">
    <property type="entry name" value="Oye-like"/>
</dbReference>
<organism evidence="5 6">
    <name type="scientific">Caballeronia choica</name>
    <dbReference type="NCBI Taxonomy" id="326476"/>
    <lineage>
        <taxon>Bacteria</taxon>
        <taxon>Pseudomonadati</taxon>
        <taxon>Pseudomonadota</taxon>
        <taxon>Betaproteobacteria</taxon>
        <taxon>Burkholderiales</taxon>
        <taxon>Burkholderiaceae</taxon>
        <taxon>Caballeronia</taxon>
    </lineage>
</organism>
<reference evidence="5" key="1">
    <citation type="submission" date="2016-01" db="EMBL/GenBank/DDBJ databases">
        <authorList>
            <person name="Peeters C."/>
        </authorList>
    </citation>
    <scope>NUCLEOTIDE SEQUENCE [LARGE SCALE GENOMIC DNA]</scope>
    <source>
        <strain evidence="5">LMG 22940</strain>
    </source>
</reference>
<evidence type="ECO:0000313" key="6">
    <source>
        <dbReference type="Proteomes" id="UP000054770"/>
    </source>
</evidence>
<comment type="caution">
    <text evidence="5">The sequence shown here is derived from an EMBL/GenBank/DDBJ whole genome shotgun (WGS) entry which is preliminary data.</text>
</comment>
<dbReference type="GO" id="GO:0005829">
    <property type="term" value="C:cytosol"/>
    <property type="evidence" value="ECO:0007669"/>
    <property type="project" value="TreeGrafter"/>
</dbReference>
<keyword evidence="6" id="KW-1185">Reference proteome</keyword>
<gene>
    <name evidence="5" type="ORF">AWB68_01782</name>
</gene>
<evidence type="ECO:0000259" key="4">
    <source>
        <dbReference type="Pfam" id="PF00724"/>
    </source>
</evidence>
<proteinExistence type="inferred from homology"/>
<protein>
    <submittedName>
        <fullName evidence="5">NADH:flavin oxidoreductase</fullName>
    </submittedName>
</protein>
<dbReference type="SUPFAM" id="SSF51395">
    <property type="entry name" value="FMN-linked oxidoreductases"/>
    <property type="match status" value="1"/>
</dbReference>
<name>A0A158HAN5_9BURK</name>
<dbReference type="InterPro" id="IPR001155">
    <property type="entry name" value="OxRdtase_FMN_N"/>
</dbReference>
<dbReference type="InterPro" id="IPR013785">
    <property type="entry name" value="Aldolase_TIM"/>
</dbReference>
<feature type="domain" description="NADH:flavin oxidoreductase/NADH oxidase N-terminal" evidence="4">
    <location>
        <begin position="3"/>
        <end position="323"/>
    </location>
</feature>
<dbReference type="GO" id="GO:0016628">
    <property type="term" value="F:oxidoreductase activity, acting on the CH-CH group of donors, NAD or NADP as acceptor"/>
    <property type="evidence" value="ECO:0007669"/>
    <property type="project" value="UniProtKB-ARBA"/>
</dbReference>
<dbReference type="Proteomes" id="UP000054770">
    <property type="component" value="Unassembled WGS sequence"/>
</dbReference>
<evidence type="ECO:0000256" key="1">
    <source>
        <dbReference type="ARBA" id="ARBA00001917"/>
    </source>
</evidence>
<comment type="similarity">
    <text evidence="2">Belongs to the NADH:flavin oxidoreductase/NADH oxidase family.</text>
</comment>